<keyword evidence="3" id="KW-1005">Bacterial flagellum biogenesis</keyword>
<dbReference type="InterPro" id="IPR008622">
    <property type="entry name" value="FliT"/>
</dbReference>
<dbReference type="Pfam" id="PF05400">
    <property type="entry name" value="FliT"/>
    <property type="match status" value="1"/>
</dbReference>
<gene>
    <name evidence="8" type="ORF">GZH47_18460</name>
</gene>
<evidence type="ECO:0000313" key="8">
    <source>
        <dbReference type="EMBL" id="QHW32602.1"/>
    </source>
</evidence>
<evidence type="ECO:0000256" key="2">
    <source>
        <dbReference type="ARBA" id="ARBA00022490"/>
    </source>
</evidence>
<keyword evidence="9" id="KW-1185">Reference proteome</keyword>
<accession>A0A6C0P7V9</accession>
<evidence type="ECO:0000256" key="5">
    <source>
        <dbReference type="ARBA" id="ARBA00093765"/>
    </source>
</evidence>
<dbReference type="KEGG" id="prz:GZH47_18460"/>
<evidence type="ECO:0000256" key="1">
    <source>
        <dbReference type="ARBA" id="ARBA00004514"/>
    </source>
</evidence>
<keyword evidence="2" id="KW-0963">Cytoplasm</keyword>
<protein>
    <recommendedName>
        <fullName evidence="7">Flagellar protein FliT</fullName>
    </recommendedName>
</protein>
<evidence type="ECO:0000256" key="7">
    <source>
        <dbReference type="ARBA" id="ARBA00093797"/>
    </source>
</evidence>
<comment type="subcellular location">
    <subcellularLocation>
        <location evidence="1">Cytoplasm</location>
        <location evidence="1">Cytosol</location>
    </subcellularLocation>
</comment>
<comment type="similarity">
    <text evidence="6">Belongs to the bacillales FliT family.</text>
</comment>
<reference evidence="8 9" key="1">
    <citation type="submission" date="2020-02" db="EMBL/GenBank/DDBJ databases">
        <title>Paenibacillus sp. nov., isolated from rhizosphere soil of tomato.</title>
        <authorList>
            <person name="Weon H.-Y."/>
            <person name="Lee S.A."/>
        </authorList>
    </citation>
    <scope>NUCLEOTIDE SEQUENCE [LARGE SCALE GENOMIC DNA]</scope>
    <source>
        <strain evidence="8 9">14171R-81</strain>
    </source>
</reference>
<evidence type="ECO:0000313" key="9">
    <source>
        <dbReference type="Proteomes" id="UP000479114"/>
    </source>
</evidence>
<evidence type="ECO:0000256" key="6">
    <source>
        <dbReference type="ARBA" id="ARBA00093785"/>
    </source>
</evidence>
<name>A0A6C0P7V9_9BACL</name>
<dbReference type="RefSeq" id="WP_162642456.1">
    <property type="nucleotide sequence ID" value="NZ_CP048286.1"/>
</dbReference>
<comment type="function">
    <text evidence="5">May act as an export chaperone for the filament capping protein FliD.</text>
</comment>
<evidence type="ECO:0000256" key="4">
    <source>
        <dbReference type="ARBA" id="ARBA00023186"/>
    </source>
</evidence>
<dbReference type="AlphaFoldDB" id="A0A6C0P7V9"/>
<organism evidence="8 9">
    <name type="scientific">Paenibacillus rhizovicinus</name>
    <dbReference type="NCBI Taxonomy" id="2704463"/>
    <lineage>
        <taxon>Bacteria</taxon>
        <taxon>Bacillati</taxon>
        <taxon>Bacillota</taxon>
        <taxon>Bacilli</taxon>
        <taxon>Bacillales</taxon>
        <taxon>Paenibacillaceae</taxon>
        <taxon>Paenibacillus</taxon>
    </lineage>
</organism>
<evidence type="ECO:0000256" key="3">
    <source>
        <dbReference type="ARBA" id="ARBA00022795"/>
    </source>
</evidence>
<keyword evidence="4" id="KW-0143">Chaperone</keyword>
<dbReference type="Proteomes" id="UP000479114">
    <property type="component" value="Chromosome"/>
</dbReference>
<dbReference type="EMBL" id="CP048286">
    <property type="protein sequence ID" value="QHW32602.1"/>
    <property type="molecule type" value="Genomic_DNA"/>
</dbReference>
<proteinExistence type="inferred from homology"/>
<sequence>MDKLVQEVLEETQSLLSVVEEDVDYTRYVALVQKRQELVDYLGQHHDLSDASKMGIRKLREYDDSIIARMQRIKDEAREGLLRLHGYRKQRNAYDIHESVAGFMFDRKK</sequence>